<dbReference type="PANTHER" id="PTHR32329:SF2">
    <property type="entry name" value="BIFUNCTIONAL PROTEIN [INCLUDES 2-HYDROXYACYL-COA DEHYDRATASE (N-TER) AND ITS ACTIVATOR DOMAIN (C_TERM)"/>
    <property type="match status" value="1"/>
</dbReference>
<proteinExistence type="predicted"/>
<reference evidence="7" key="1">
    <citation type="submission" date="2020-04" db="EMBL/GenBank/DDBJ databases">
        <title>Deep metagenomics examines the oral microbiome during advanced dental caries in children, revealing novel taxa and co-occurrences with host molecules.</title>
        <authorList>
            <person name="Baker J.L."/>
            <person name="Morton J.T."/>
            <person name="Dinis M."/>
            <person name="Alvarez R."/>
            <person name="Tran N.C."/>
            <person name="Knight R."/>
            <person name="Edlund A."/>
        </authorList>
    </citation>
    <scope>NUCLEOTIDE SEQUENCE</scope>
    <source>
        <strain evidence="7">JCVI_38_bin.19</strain>
    </source>
</reference>
<dbReference type="InterPro" id="IPR051805">
    <property type="entry name" value="Dehydratase_Activator_Redct"/>
</dbReference>
<gene>
    <name evidence="6" type="ORF">HNQ46_000455</name>
    <name evidence="7" type="ORF">HXM90_01770</name>
</gene>
<dbReference type="Proteomes" id="UP000522163">
    <property type="component" value="Unassembled WGS sequence"/>
</dbReference>
<name>A0A7W9SE38_9FIRM</name>
<dbReference type="NCBIfam" id="TIGR00241">
    <property type="entry name" value="CoA_E_activ"/>
    <property type="match status" value="1"/>
</dbReference>
<accession>A0A7W9SE38</accession>
<dbReference type="InterPro" id="IPR008275">
    <property type="entry name" value="CoA_E_activase_dom"/>
</dbReference>
<evidence type="ECO:0000313" key="8">
    <source>
        <dbReference type="Proteomes" id="UP000522163"/>
    </source>
</evidence>
<dbReference type="GeneID" id="85014020"/>
<dbReference type="Pfam" id="PF01869">
    <property type="entry name" value="BcrAD_BadFG"/>
    <property type="match status" value="1"/>
</dbReference>
<comment type="cofactor">
    <cofactor evidence="1">
        <name>[4Fe-4S] cluster</name>
        <dbReference type="ChEBI" id="CHEBI:49883"/>
    </cofactor>
</comment>
<evidence type="ECO:0000256" key="2">
    <source>
        <dbReference type="ARBA" id="ARBA00022723"/>
    </source>
</evidence>
<evidence type="ECO:0000313" key="6">
    <source>
        <dbReference type="EMBL" id="MBB6040492.1"/>
    </source>
</evidence>
<reference evidence="6 8" key="2">
    <citation type="submission" date="2020-08" db="EMBL/GenBank/DDBJ databases">
        <title>Genomic Encyclopedia of Type Strains, Phase IV (KMG-IV): sequencing the most valuable type-strain genomes for metagenomic binning, comparative biology and taxonomic classification.</title>
        <authorList>
            <person name="Goeker M."/>
        </authorList>
    </citation>
    <scope>NUCLEOTIDE SEQUENCE [LARGE SCALE GENOMIC DNA]</scope>
    <source>
        <strain evidence="6 8">DSM 17245</strain>
    </source>
</reference>
<dbReference type="Gene3D" id="3.30.420.40">
    <property type="match status" value="2"/>
</dbReference>
<dbReference type="Proteomes" id="UP000775770">
    <property type="component" value="Unassembled WGS sequence"/>
</dbReference>
<feature type="domain" description="ATPase BadF/BadG/BcrA/BcrD type" evidence="5">
    <location>
        <begin position="6"/>
        <end position="253"/>
    </location>
</feature>
<evidence type="ECO:0000313" key="7">
    <source>
        <dbReference type="EMBL" id="MBF1272140.1"/>
    </source>
</evidence>
<sequence>MERKYLGIDIGSTAGKAVVLDGKGEILQAFSVPTGWSSFEALKSIGERLEEPMDEEHYACIATGYGRNAVAFAGKTMTEITCHAKGAMALFGNEAMNVIDVGGQDTKVITCKGRTVEEFFMNDKCSAGTGKFLEVMANRLNISMEDLNSLAKEHTEEVKISSMCTVFAESEVISLVGQGIERANIAYGILQSVAGKVVQMLGRLRDQSPEVYLTGGLCEAAYFQEILSEKIGKPIHSHKNARYAGALGAAVLAKEQVEKGRM</sequence>
<organism evidence="6 8">
    <name type="scientific">Oribacterium sinus</name>
    <dbReference type="NCBI Taxonomy" id="237576"/>
    <lineage>
        <taxon>Bacteria</taxon>
        <taxon>Bacillati</taxon>
        <taxon>Bacillota</taxon>
        <taxon>Clostridia</taxon>
        <taxon>Lachnospirales</taxon>
        <taxon>Lachnospiraceae</taxon>
        <taxon>Oribacterium</taxon>
    </lineage>
</organism>
<evidence type="ECO:0000256" key="4">
    <source>
        <dbReference type="ARBA" id="ARBA00023014"/>
    </source>
</evidence>
<keyword evidence="3" id="KW-0408">Iron</keyword>
<dbReference type="RefSeq" id="WP_183682461.1">
    <property type="nucleotide sequence ID" value="NZ_CAUQIH010000004.1"/>
</dbReference>
<protein>
    <submittedName>
        <fullName evidence="7">CoA activase</fullName>
    </submittedName>
    <submittedName>
        <fullName evidence="6">Putative CoA-substrate-specific enzyme activase</fullName>
    </submittedName>
</protein>
<evidence type="ECO:0000256" key="3">
    <source>
        <dbReference type="ARBA" id="ARBA00023004"/>
    </source>
</evidence>
<dbReference type="InterPro" id="IPR043129">
    <property type="entry name" value="ATPase_NBD"/>
</dbReference>
<dbReference type="EMBL" id="JACHHH010000002">
    <property type="protein sequence ID" value="MBB6040492.1"/>
    <property type="molecule type" value="Genomic_DNA"/>
</dbReference>
<dbReference type="GO" id="GO:0046872">
    <property type="term" value="F:metal ion binding"/>
    <property type="evidence" value="ECO:0007669"/>
    <property type="project" value="UniProtKB-KW"/>
</dbReference>
<keyword evidence="2" id="KW-0479">Metal-binding</keyword>
<dbReference type="CDD" id="cd24109">
    <property type="entry name" value="ASKHA_NBD_YjiL-like"/>
    <property type="match status" value="1"/>
</dbReference>
<comment type="caution">
    <text evidence="6">The sequence shown here is derived from an EMBL/GenBank/DDBJ whole genome shotgun (WGS) entry which is preliminary data.</text>
</comment>
<keyword evidence="4" id="KW-0411">Iron-sulfur</keyword>
<evidence type="ECO:0000256" key="1">
    <source>
        <dbReference type="ARBA" id="ARBA00001966"/>
    </source>
</evidence>
<dbReference type="AlphaFoldDB" id="A0A7W9SE38"/>
<dbReference type="SUPFAM" id="SSF53067">
    <property type="entry name" value="Actin-like ATPase domain"/>
    <property type="match status" value="1"/>
</dbReference>
<dbReference type="EMBL" id="JABZRA010000013">
    <property type="protein sequence ID" value="MBF1272140.1"/>
    <property type="molecule type" value="Genomic_DNA"/>
</dbReference>
<dbReference type="InterPro" id="IPR002731">
    <property type="entry name" value="ATPase_BadF"/>
</dbReference>
<dbReference type="GO" id="GO:0051536">
    <property type="term" value="F:iron-sulfur cluster binding"/>
    <property type="evidence" value="ECO:0007669"/>
    <property type="project" value="UniProtKB-KW"/>
</dbReference>
<evidence type="ECO:0000259" key="5">
    <source>
        <dbReference type="Pfam" id="PF01869"/>
    </source>
</evidence>
<dbReference type="PANTHER" id="PTHR32329">
    <property type="entry name" value="BIFUNCTIONAL PROTEIN [INCLUDES 2-HYDROXYACYL-COA DEHYDRATASE (N-TER) AND ITS ACTIVATOR DOMAIN (C_TERM)-RELATED"/>
    <property type="match status" value="1"/>
</dbReference>